<accession>A0A844NXG3</accession>
<name>A0A844NXG3_ALIFS</name>
<evidence type="ECO:0000313" key="2">
    <source>
        <dbReference type="EMBL" id="MUK48273.1"/>
    </source>
</evidence>
<feature type="transmembrane region" description="Helical" evidence="1">
    <location>
        <begin position="7"/>
        <end position="24"/>
    </location>
</feature>
<keyword evidence="1" id="KW-0812">Transmembrane</keyword>
<dbReference type="RefSeq" id="WP_155655326.1">
    <property type="nucleotide sequence ID" value="NZ_WOBN01000006.1"/>
</dbReference>
<keyword evidence="1" id="KW-1133">Transmembrane helix</keyword>
<evidence type="ECO:0000313" key="3">
    <source>
        <dbReference type="Proteomes" id="UP000448038"/>
    </source>
</evidence>
<evidence type="ECO:0000256" key="1">
    <source>
        <dbReference type="SAM" id="Phobius"/>
    </source>
</evidence>
<feature type="transmembrane region" description="Helical" evidence="1">
    <location>
        <begin position="30"/>
        <end position="46"/>
    </location>
</feature>
<organism evidence="2 3">
    <name type="scientific">Aliivibrio fischeri</name>
    <name type="common">Vibrio fischeri</name>
    <dbReference type="NCBI Taxonomy" id="668"/>
    <lineage>
        <taxon>Bacteria</taxon>
        <taxon>Pseudomonadati</taxon>
        <taxon>Pseudomonadota</taxon>
        <taxon>Gammaproteobacteria</taxon>
        <taxon>Vibrionales</taxon>
        <taxon>Vibrionaceae</taxon>
        <taxon>Aliivibrio</taxon>
    </lineage>
</organism>
<dbReference type="EMBL" id="WOBN01000006">
    <property type="protein sequence ID" value="MUK48273.1"/>
    <property type="molecule type" value="Genomic_DNA"/>
</dbReference>
<sequence>MNFNMAVCVGIVLSLVYDLFQILMSWGNQLLFGIGIISFVIALYGLQQNLSVSDKIKIGWSKYYTIPTSIVLLGELSIIDDLYVKGGALVGVPIDRFLPGQTVDYLFSFQALLFSYALPLITLAIFLLIKLIITLVNILSSRHW</sequence>
<dbReference type="Proteomes" id="UP000448038">
    <property type="component" value="Unassembled WGS sequence"/>
</dbReference>
<keyword evidence="1" id="KW-0472">Membrane</keyword>
<protein>
    <submittedName>
        <fullName evidence="2">Uncharacterized protein</fullName>
    </submittedName>
</protein>
<feature type="transmembrane region" description="Helical" evidence="1">
    <location>
        <begin position="58"/>
        <end position="79"/>
    </location>
</feature>
<proteinExistence type="predicted"/>
<feature type="transmembrane region" description="Helical" evidence="1">
    <location>
        <begin position="116"/>
        <end position="139"/>
    </location>
</feature>
<dbReference type="AlphaFoldDB" id="A0A844NXG3"/>
<reference evidence="2 3" key="1">
    <citation type="submission" date="2019-11" db="EMBL/GenBank/DDBJ databases">
        <title>Using colonization assays and comparative genomics to discover symbiosis behaviors and factors in Vibrio fischeri.</title>
        <authorList>
            <person name="Bongrand C."/>
            <person name="Moriano-Gutierrez S."/>
            <person name="Arevalo P."/>
            <person name="Mcfall-Ngai M."/>
            <person name="Visick K."/>
            <person name="Polz M.F."/>
            <person name="Ruby E.G."/>
        </authorList>
    </citation>
    <scope>NUCLEOTIDE SEQUENCE [LARGE SCALE GENOMIC DNA]</scope>
    <source>
        <strain evidence="3">emors.4.1</strain>
    </source>
</reference>
<gene>
    <name evidence="2" type="ORF">GNP88_03615</name>
</gene>
<comment type="caution">
    <text evidence="2">The sequence shown here is derived from an EMBL/GenBank/DDBJ whole genome shotgun (WGS) entry which is preliminary data.</text>
</comment>